<dbReference type="Proteomes" id="UP000219338">
    <property type="component" value="Unassembled WGS sequence"/>
</dbReference>
<dbReference type="EMBL" id="FUEG01000005">
    <property type="protein sequence ID" value="SJL04230.1"/>
    <property type="molecule type" value="Genomic_DNA"/>
</dbReference>
<evidence type="ECO:0000313" key="2">
    <source>
        <dbReference type="Proteomes" id="UP000219338"/>
    </source>
</evidence>
<evidence type="ECO:0000313" key="1">
    <source>
        <dbReference type="EMBL" id="SJL04230.1"/>
    </source>
</evidence>
<dbReference type="AlphaFoldDB" id="A0A284R6A1"/>
<proteinExistence type="predicted"/>
<reference evidence="2" key="1">
    <citation type="journal article" date="2017" name="Nat. Ecol. Evol.">
        <title>Genome expansion and lineage-specific genetic innovations in the forest pathogenic fungi Armillaria.</title>
        <authorList>
            <person name="Sipos G."/>
            <person name="Prasanna A.N."/>
            <person name="Walter M.C."/>
            <person name="O'Connor E."/>
            <person name="Balint B."/>
            <person name="Krizsan K."/>
            <person name="Kiss B."/>
            <person name="Hess J."/>
            <person name="Varga T."/>
            <person name="Slot J."/>
            <person name="Riley R."/>
            <person name="Boka B."/>
            <person name="Rigling D."/>
            <person name="Barry K."/>
            <person name="Lee J."/>
            <person name="Mihaltcheva S."/>
            <person name="LaButti K."/>
            <person name="Lipzen A."/>
            <person name="Waldron R."/>
            <person name="Moloney N.M."/>
            <person name="Sperisen C."/>
            <person name="Kredics L."/>
            <person name="Vagvoelgyi C."/>
            <person name="Patrignani A."/>
            <person name="Fitzpatrick D."/>
            <person name="Nagy I."/>
            <person name="Doyle S."/>
            <person name="Anderson J.B."/>
            <person name="Grigoriev I.V."/>
            <person name="Gueldener U."/>
            <person name="Muensterkoetter M."/>
            <person name="Nagy L.G."/>
        </authorList>
    </citation>
    <scope>NUCLEOTIDE SEQUENCE [LARGE SCALE GENOMIC DNA]</scope>
    <source>
        <strain evidence="2">C18/9</strain>
    </source>
</reference>
<sequence length="61" mass="7067">MSPFPPLFLCPSRRSKTLQDESNVLARDWMMSKHPPTLSTAPKLKMKTKTSEYFAQPNSRR</sequence>
<gene>
    <name evidence="1" type="ORF">ARMOST_07591</name>
</gene>
<protein>
    <submittedName>
        <fullName evidence="1">Uncharacterized protein</fullName>
    </submittedName>
</protein>
<name>A0A284R6A1_ARMOS</name>
<accession>A0A284R6A1</accession>
<keyword evidence="2" id="KW-1185">Reference proteome</keyword>
<organism evidence="1 2">
    <name type="scientific">Armillaria ostoyae</name>
    <name type="common">Armillaria root rot fungus</name>
    <dbReference type="NCBI Taxonomy" id="47428"/>
    <lineage>
        <taxon>Eukaryota</taxon>
        <taxon>Fungi</taxon>
        <taxon>Dikarya</taxon>
        <taxon>Basidiomycota</taxon>
        <taxon>Agaricomycotina</taxon>
        <taxon>Agaricomycetes</taxon>
        <taxon>Agaricomycetidae</taxon>
        <taxon>Agaricales</taxon>
        <taxon>Marasmiineae</taxon>
        <taxon>Physalacriaceae</taxon>
        <taxon>Armillaria</taxon>
    </lineage>
</organism>